<dbReference type="PANTHER" id="PTHR36452:SF1">
    <property type="entry name" value="DUF2461 DOMAIN-CONTAINING PROTEIN"/>
    <property type="match status" value="1"/>
</dbReference>
<gene>
    <name evidence="1" type="ORF">D5396_04465</name>
</gene>
<organism evidence="1 2">
    <name type="scientific">Rahnella inusitata</name>
    <dbReference type="NCBI Taxonomy" id="58169"/>
    <lineage>
        <taxon>Bacteria</taxon>
        <taxon>Pseudomonadati</taxon>
        <taxon>Pseudomonadota</taxon>
        <taxon>Gammaproteobacteria</taxon>
        <taxon>Enterobacterales</taxon>
        <taxon>Yersiniaceae</taxon>
        <taxon>Rahnella</taxon>
    </lineage>
</organism>
<dbReference type="EMBL" id="RAHG01000001">
    <property type="protein sequence ID" value="RJT16364.1"/>
    <property type="molecule type" value="Genomic_DNA"/>
</dbReference>
<sequence length="234" mass="27800">MMGAFTGFTQAGLTFLQELRQNNDKEWFEEHRDIYQQHLLEPMRKLVEDLSQDMVVIDDLFEVRPAIGKTISRMHRDTRFSNDKLIYRCNLWLTFKRSRKNWTDAPTYFFEFGQDWWRYGLGYYSASKTTMDLFRQQLLHKPEEFLQMAKCIEPNFTIEGDSYKRPLVKEQDPALAAWYNKKSFALISSHMDMEPLFSKALVGILSKDFHRIAPLYHMLMKIEGMKKNQLALGE</sequence>
<dbReference type="NCBIfam" id="TIGR02453">
    <property type="entry name" value="TIGR02453 family protein"/>
    <property type="match status" value="1"/>
</dbReference>
<accession>A0ABX9P6U9</accession>
<comment type="caution">
    <text evidence="1">The sequence shown here is derived from an EMBL/GenBank/DDBJ whole genome shotgun (WGS) entry which is preliminary data.</text>
</comment>
<name>A0ABX9P6U9_9GAMM</name>
<dbReference type="InterPro" id="IPR012808">
    <property type="entry name" value="CHP02453"/>
</dbReference>
<proteinExistence type="predicted"/>
<dbReference type="PANTHER" id="PTHR36452">
    <property type="entry name" value="CHROMOSOME 12, WHOLE GENOME SHOTGUN SEQUENCE"/>
    <property type="match status" value="1"/>
</dbReference>
<protein>
    <submittedName>
        <fullName evidence="1">TIGR02453 family protein</fullName>
    </submittedName>
</protein>
<dbReference type="PIRSF" id="PIRSF028451">
    <property type="entry name" value="UCP028451"/>
    <property type="match status" value="1"/>
</dbReference>
<evidence type="ECO:0000313" key="2">
    <source>
        <dbReference type="Proteomes" id="UP000284119"/>
    </source>
</evidence>
<dbReference type="Pfam" id="PF09365">
    <property type="entry name" value="DUF2461"/>
    <property type="match status" value="1"/>
</dbReference>
<reference evidence="1 2" key="1">
    <citation type="submission" date="2018-09" db="EMBL/GenBank/DDBJ databases">
        <authorList>
            <person name="Le Fleche-Mateos A."/>
        </authorList>
    </citation>
    <scope>NUCLEOTIDE SEQUENCE [LARGE SCALE GENOMIC DNA]</scope>
    <source>
        <strain evidence="1 2">DSM 30078</strain>
    </source>
</reference>
<dbReference type="Proteomes" id="UP000284119">
    <property type="component" value="Unassembled WGS sequence"/>
</dbReference>
<keyword evidence="2" id="KW-1185">Reference proteome</keyword>
<dbReference type="RefSeq" id="WP_112168944.1">
    <property type="nucleotide sequence ID" value="NZ_JYDE01000041.1"/>
</dbReference>
<evidence type="ECO:0000313" key="1">
    <source>
        <dbReference type="EMBL" id="RJT16364.1"/>
    </source>
</evidence>
<dbReference type="InterPro" id="IPR015996">
    <property type="entry name" value="UCP028451"/>
</dbReference>